<dbReference type="Proteomes" id="UP001597347">
    <property type="component" value="Unassembled WGS sequence"/>
</dbReference>
<reference evidence="4" key="1">
    <citation type="journal article" date="2019" name="Int. J. Syst. Evol. Microbiol.">
        <title>The Global Catalogue of Microorganisms (GCM) 10K type strain sequencing project: providing services to taxonomists for standard genome sequencing and annotation.</title>
        <authorList>
            <consortium name="The Broad Institute Genomics Platform"/>
            <consortium name="The Broad Institute Genome Sequencing Center for Infectious Disease"/>
            <person name="Wu L."/>
            <person name="Ma J."/>
        </authorList>
    </citation>
    <scope>NUCLEOTIDE SEQUENCE [LARGE SCALE GENOMIC DNA]</scope>
    <source>
        <strain evidence="4">CGMCC 1.12471</strain>
    </source>
</reference>
<proteinExistence type="predicted"/>
<name>A0ABW4LGE5_9MICO</name>
<organism evidence="3 4">
    <name type="scientific">Amnibacterium endophyticum</name>
    <dbReference type="NCBI Taxonomy" id="2109337"/>
    <lineage>
        <taxon>Bacteria</taxon>
        <taxon>Bacillati</taxon>
        <taxon>Actinomycetota</taxon>
        <taxon>Actinomycetes</taxon>
        <taxon>Micrococcales</taxon>
        <taxon>Microbacteriaceae</taxon>
        <taxon>Amnibacterium</taxon>
    </lineage>
</organism>
<comment type="caution">
    <text evidence="3">The sequence shown here is derived from an EMBL/GenBank/DDBJ whole genome shotgun (WGS) entry which is preliminary data.</text>
</comment>
<feature type="compositionally biased region" description="Pro residues" evidence="1">
    <location>
        <begin position="177"/>
        <end position="202"/>
    </location>
</feature>
<sequence>MSQHRRPRRRIVVLAVVGVLVAGSVAVAVPAYADPHNYCEQPSGAQPGTDPQGAFTDDADAFYAPLLRGFASFFHLSEAPTCAVGSQVIDKAAEGLVLKGVKAGIAGDSAKSGAESKALQKAVNEGVKHGLDQDGAQSAPQPAPAPTTSSAAPAAPQAAPSSAESAAPAPAVTADPPGAPAPQAPAPAPEAPVAPAPAPAPAPTGITILDEHFGGTAGYSQPTSDGWVDASHAAAAGLHWYQNGAASAECVSTGPSYRAFDSNGQPYITSWWVRTGDGLWIRAATLVGVESSAQPNLPAC</sequence>
<evidence type="ECO:0000313" key="4">
    <source>
        <dbReference type="Proteomes" id="UP001597347"/>
    </source>
</evidence>
<accession>A0ABW4LGE5</accession>
<evidence type="ECO:0000256" key="2">
    <source>
        <dbReference type="SAM" id="SignalP"/>
    </source>
</evidence>
<evidence type="ECO:0008006" key="5">
    <source>
        <dbReference type="Google" id="ProtNLM"/>
    </source>
</evidence>
<gene>
    <name evidence="3" type="ORF">ACFSBI_12810</name>
</gene>
<evidence type="ECO:0000256" key="1">
    <source>
        <dbReference type="SAM" id="MobiDB-lite"/>
    </source>
</evidence>
<feature type="compositionally biased region" description="Low complexity" evidence="1">
    <location>
        <begin position="136"/>
        <end position="176"/>
    </location>
</feature>
<feature type="signal peptide" evidence="2">
    <location>
        <begin position="1"/>
        <end position="33"/>
    </location>
</feature>
<dbReference type="RefSeq" id="WP_377935517.1">
    <property type="nucleotide sequence ID" value="NZ_JBHUEA010000020.1"/>
</dbReference>
<keyword evidence="2" id="KW-0732">Signal</keyword>
<keyword evidence="4" id="KW-1185">Reference proteome</keyword>
<protein>
    <recommendedName>
        <fullName evidence="5">Secreted protein</fullName>
    </recommendedName>
</protein>
<feature type="region of interest" description="Disordered" evidence="1">
    <location>
        <begin position="130"/>
        <end position="221"/>
    </location>
</feature>
<feature type="chain" id="PRO_5046519178" description="Secreted protein" evidence="2">
    <location>
        <begin position="34"/>
        <end position="300"/>
    </location>
</feature>
<evidence type="ECO:0000313" key="3">
    <source>
        <dbReference type="EMBL" id="MFD1722431.1"/>
    </source>
</evidence>
<dbReference type="EMBL" id="JBHUEA010000020">
    <property type="protein sequence ID" value="MFD1722431.1"/>
    <property type="molecule type" value="Genomic_DNA"/>
</dbReference>